<evidence type="ECO:0000259" key="1">
    <source>
        <dbReference type="Pfam" id="PF01022"/>
    </source>
</evidence>
<evidence type="ECO:0000313" key="3">
    <source>
        <dbReference type="Proteomes" id="UP000632154"/>
    </source>
</evidence>
<feature type="domain" description="HTH arsR-type" evidence="1">
    <location>
        <begin position="15"/>
        <end position="59"/>
    </location>
</feature>
<dbReference type="CDD" id="cd00090">
    <property type="entry name" value="HTH_ARSR"/>
    <property type="match status" value="1"/>
</dbReference>
<reference evidence="3" key="1">
    <citation type="journal article" date="2019" name="Int. J. Syst. Evol. Microbiol.">
        <title>The Global Catalogue of Microorganisms (GCM) 10K type strain sequencing project: providing services to taxonomists for standard genome sequencing and annotation.</title>
        <authorList>
            <consortium name="The Broad Institute Genomics Platform"/>
            <consortium name="The Broad Institute Genome Sequencing Center for Infectious Disease"/>
            <person name="Wu L."/>
            <person name="Ma J."/>
        </authorList>
    </citation>
    <scope>NUCLEOTIDE SEQUENCE [LARGE SCALE GENOMIC DNA]</scope>
    <source>
        <strain evidence="3">CGMCC 1.18439</strain>
    </source>
</reference>
<dbReference type="Gene3D" id="1.10.10.10">
    <property type="entry name" value="Winged helix-like DNA-binding domain superfamily/Winged helix DNA-binding domain"/>
    <property type="match status" value="1"/>
</dbReference>
<dbReference type="Pfam" id="PF01022">
    <property type="entry name" value="HTH_5"/>
    <property type="match status" value="1"/>
</dbReference>
<organism evidence="2 3">
    <name type="scientific">Deinococcus piscis</name>
    <dbReference type="NCBI Taxonomy" id="394230"/>
    <lineage>
        <taxon>Bacteria</taxon>
        <taxon>Thermotogati</taxon>
        <taxon>Deinococcota</taxon>
        <taxon>Deinococci</taxon>
        <taxon>Deinococcales</taxon>
        <taxon>Deinococcaceae</taxon>
        <taxon>Deinococcus</taxon>
    </lineage>
</organism>
<dbReference type="PANTHER" id="PTHR30363:SF28">
    <property type="entry name" value="TRANSCRIPTIONAL REGULATORY PROTEIN-RELATED"/>
    <property type="match status" value="1"/>
</dbReference>
<dbReference type="InterPro" id="IPR036388">
    <property type="entry name" value="WH-like_DNA-bd_sf"/>
</dbReference>
<dbReference type="Proteomes" id="UP000632154">
    <property type="component" value="Unassembled WGS sequence"/>
</dbReference>
<dbReference type="InterPro" id="IPR011991">
    <property type="entry name" value="ArsR-like_HTH"/>
</dbReference>
<dbReference type="InterPro" id="IPR001845">
    <property type="entry name" value="HTH_ArsR_DNA-bd_dom"/>
</dbReference>
<name>A0ABQ3K8Y7_9DEIO</name>
<proteinExistence type="predicted"/>
<dbReference type="PANTHER" id="PTHR30363">
    <property type="entry name" value="HTH-TYPE TRANSCRIPTIONAL REGULATOR SRLR-RELATED"/>
    <property type="match status" value="1"/>
</dbReference>
<dbReference type="EMBL" id="BNAL01000027">
    <property type="protein sequence ID" value="GHG07355.1"/>
    <property type="molecule type" value="Genomic_DNA"/>
</dbReference>
<sequence>MPLVSHQSAQQSERTRDRLLLLLKERGMQCAAQLSEQLGLTQQGVRRHLLRLTEDGLIEASPGKPLGRGRVQQVYRLTEQGEARFPKSYPSLCVDILEHLQAEYGSDAVERVISARAQTAAQRMQTEWAPGLSLAERIEAVAHGFREAGYDSYTEESGEFYYLTHRNCPHLTVARQFMELCQSERAMIEHLLGTEVRSETRAATGACDCRYRIRKDGAAPAPMGRMPH</sequence>
<dbReference type="InterPro" id="IPR036390">
    <property type="entry name" value="WH_DNA-bd_sf"/>
</dbReference>
<keyword evidence="3" id="KW-1185">Reference proteome</keyword>
<gene>
    <name evidence="2" type="ORF">GCM10017783_19930</name>
</gene>
<dbReference type="SUPFAM" id="SSF46785">
    <property type="entry name" value="Winged helix' DNA-binding domain"/>
    <property type="match status" value="1"/>
</dbReference>
<protein>
    <submittedName>
        <fullName evidence="2">Transcriptional regulator</fullName>
    </submittedName>
</protein>
<evidence type="ECO:0000313" key="2">
    <source>
        <dbReference type="EMBL" id="GHG07355.1"/>
    </source>
</evidence>
<dbReference type="InterPro" id="IPR050313">
    <property type="entry name" value="Carb_Metab_HTH_regulators"/>
</dbReference>
<comment type="caution">
    <text evidence="2">The sequence shown here is derived from an EMBL/GenBank/DDBJ whole genome shotgun (WGS) entry which is preliminary data.</text>
</comment>
<accession>A0ABQ3K8Y7</accession>